<protein>
    <recommendedName>
        <fullName evidence="2">Response regulatory domain-containing protein</fullName>
    </recommendedName>
</protein>
<evidence type="ECO:0000256" key="1">
    <source>
        <dbReference type="PROSITE-ProRule" id="PRU00169"/>
    </source>
</evidence>
<gene>
    <name evidence="3" type="ORF">H9L23_06940</name>
</gene>
<accession>A0A7G9QKE0</accession>
<evidence type="ECO:0000313" key="4">
    <source>
        <dbReference type="Proteomes" id="UP000515806"/>
    </source>
</evidence>
<dbReference type="RefSeq" id="WP_187594278.1">
    <property type="nucleotide sequence ID" value="NZ_CP060723.1"/>
</dbReference>
<keyword evidence="1" id="KW-0597">Phosphoprotein</keyword>
<dbReference type="AlphaFoldDB" id="A0A7G9QKE0"/>
<keyword evidence="4" id="KW-1185">Reference proteome</keyword>
<dbReference type="KEGG" id="proe:H9L23_06940"/>
<dbReference type="EMBL" id="CP060723">
    <property type="protein sequence ID" value="QNN43815.1"/>
    <property type="molecule type" value="Genomic_DNA"/>
</dbReference>
<dbReference type="InterPro" id="IPR011006">
    <property type="entry name" value="CheY-like_superfamily"/>
</dbReference>
<proteinExistence type="predicted"/>
<name>A0A7G9QKE0_9SPHI</name>
<dbReference type="Gene3D" id="3.40.50.2300">
    <property type="match status" value="1"/>
</dbReference>
<sequence>MAAFWTFGKIDFLFLDVQMDMSGIDVARMLKNSVKYVVILGSQGTQAIDTFTNKYKFLPKPLDFKKFLNAIEQLVSG</sequence>
<dbReference type="SUPFAM" id="SSF52172">
    <property type="entry name" value="CheY-like"/>
    <property type="match status" value="1"/>
</dbReference>
<reference evidence="3 4" key="1">
    <citation type="submission" date="2020-08" db="EMBL/GenBank/DDBJ databases">
        <title>Genome sequence of Pedobacter roseus KACC 11594T.</title>
        <authorList>
            <person name="Hyun D.-W."/>
            <person name="Bae J.-W."/>
        </authorList>
    </citation>
    <scope>NUCLEOTIDE SEQUENCE [LARGE SCALE GENOMIC DNA]</scope>
    <source>
        <strain evidence="3 4">KACC 11594</strain>
    </source>
</reference>
<dbReference type="PROSITE" id="PS50110">
    <property type="entry name" value="RESPONSE_REGULATORY"/>
    <property type="match status" value="1"/>
</dbReference>
<evidence type="ECO:0000313" key="3">
    <source>
        <dbReference type="EMBL" id="QNN43815.1"/>
    </source>
</evidence>
<organism evidence="3 4">
    <name type="scientific">Pedobacter roseus</name>
    <dbReference type="NCBI Taxonomy" id="336820"/>
    <lineage>
        <taxon>Bacteria</taxon>
        <taxon>Pseudomonadati</taxon>
        <taxon>Bacteroidota</taxon>
        <taxon>Sphingobacteriia</taxon>
        <taxon>Sphingobacteriales</taxon>
        <taxon>Sphingobacteriaceae</taxon>
        <taxon>Pedobacter</taxon>
    </lineage>
</organism>
<feature type="modified residue" description="4-aspartylphosphate" evidence="1">
    <location>
        <position position="16"/>
    </location>
</feature>
<evidence type="ECO:0000259" key="2">
    <source>
        <dbReference type="PROSITE" id="PS50110"/>
    </source>
</evidence>
<dbReference type="Proteomes" id="UP000515806">
    <property type="component" value="Chromosome"/>
</dbReference>
<feature type="domain" description="Response regulatory" evidence="2">
    <location>
        <begin position="1"/>
        <end position="75"/>
    </location>
</feature>
<dbReference type="InterPro" id="IPR001789">
    <property type="entry name" value="Sig_transdc_resp-reg_receiver"/>
</dbReference>
<dbReference type="GO" id="GO:0000160">
    <property type="term" value="P:phosphorelay signal transduction system"/>
    <property type="evidence" value="ECO:0007669"/>
    <property type="project" value="InterPro"/>
</dbReference>